<dbReference type="SUPFAM" id="SSF46689">
    <property type="entry name" value="Homeodomain-like"/>
    <property type="match status" value="1"/>
</dbReference>
<dbReference type="InterPro" id="IPR051839">
    <property type="entry name" value="RD_transcriptional_regulator"/>
</dbReference>
<comment type="caution">
    <text evidence="3">The sequence shown here is derived from an EMBL/GenBank/DDBJ whole genome shotgun (WGS) entry which is preliminary data.</text>
</comment>
<protein>
    <submittedName>
        <fullName evidence="3">Transposase</fullName>
    </submittedName>
</protein>
<gene>
    <name evidence="3" type="ORF">HLB35_07875</name>
</gene>
<dbReference type="Gene3D" id="1.10.10.60">
    <property type="entry name" value="Homeodomain-like"/>
    <property type="match status" value="1"/>
</dbReference>
<dbReference type="InterPro" id="IPR002514">
    <property type="entry name" value="Transposase_8"/>
</dbReference>
<dbReference type="AlphaFoldDB" id="A0A7Y3XAX7"/>
<name>A0A7Y3XAX7_9GAMM</name>
<dbReference type="Pfam" id="PF01527">
    <property type="entry name" value="HTH_Tnp_1"/>
    <property type="match status" value="1"/>
</dbReference>
<dbReference type="InterPro" id="IPR009057">
    <property type="entry name" value="Homeodomain-like_sf"/>
</dbReference>
<dbReference type="RefSeq" id="WP_171702142.1">
    <property type="nucleotide sequence ID" value="NZ_JABFHI010000002.1"/>
</dbReference>
<evidence type="ECO:0000313" key="3">
    <source>
        <dbReference type="EMBL" id="NOG31711.1"/>
    </source>
</evidence>
<comment type="similarity">
    <text evidence="1">Belongs to the transposase 8 family.</text>
</comment>
<dbReference type="GO" id="GO:0004803">
    <property type="term" value="F:transposase activity"/>
    <property type="evidence" value="ECO:0007669"/>
    <property type="project" value="InterPro"/>
</dbReference>
<dbReference type="Proteomes" id="UP000588806">
    <property type="component" value="Unassembled WGS sequence"/>
</dbReference>
<sequence>MSQKKSNSYTAEFRESAVKLAVESGQPVAQSARELGVNVNTLHTWMSKLHDKQTSEASGVVDDKHLYEELKQLRRENARLKEERALLKKRRPPSSPKNQPEICVHRGTSG</sequence>
<dbReference type="EMBL" id="JABFHI010000002">
    <property type="protein sequence ID" value="NOG31711.1"/>
    <property type="molecule type" value="Genomic_DNA"/>
</dbReference>
<proteinExistence type="inferred from homology"/>
<evidence type="ECO:0000256" key="1">
    <source>
        <dbReference type="ARBA" id="ARBA00009964"/>
    </source>
</evidence>
<feature type="region of interest" description="Disordered" evidence="2">
    <location>
        <begin position="83"/>
        <end position="110"/>
    </location>
</feature>
<organism evidence="3 4">
    <name type="scientific">Vreelandella azerica</name>
    <dbReference type="NCBI Taxonomy" id="2732867"/>
    <lineage>
        <taxon>Bacteria</taxon>
        <taxon>Pseudomonadati</taxon>
        <taxon>Pseudomonadota</taxon>
        <taxon>Gammaproteobacteria</taxon>
        <taxon>Oceanospirillales</taxon>
        <taxon>Halomonadaceae</taxon>
        <taxon>Vreelandella</taxon>
    </lineage>
</organism>
<dbReference type="GO" id="GO:0006313">
    <property type="term" value="P:DNA transposition"/>
    <property type="evidence" value="ECO:0007669"/>
    <property type="project" value="InterPro"/>
</dbReference>
<reference evidence="3 4" key="2">
    <citation type="submission" date="2020-06" db="EMBL/GenBank/DDBJ databases">
        <title>Halomonas songnenensis sp. nov., a moderately halophilic bacterium isolated from saline and alkaline soils.</title>
        <authorList>
            <person name="Jiang J."/>
            <person name="Pan Y."/>
        </authorList>
    </citation>
    <scope>NUCLEOTIDE SEQUENCE [LARGE SCALE GENOMIC DNA]</scope>
    <source>
        <strain evidence="3 4">TBZ9</strain>
    </source>
</reference>
<evidence type="ECO:0000256" key="2">
    <source>
        <dbReference type="SAM" id="MobiDB-lite"/>
    </source>
</evidence>
<evidence type="ECO:0000313" key="4">
    <source>
        <dbReference type="Proteomes" id="UP000588806"/>
    </source>
</evidence>
<dbReference type="PANTHER" id="PTHR33215">
    <property type="entry name" value="PROTEIN DISTAL ANTENNA"/>
    <property type="match status" value="1"/>
</dbReference>
<keyword evidence="4" id="KW-1185">Reference proteome</keyword>
<dbReference type="GO" id="GO:0003677">
    <property type="term" value="F:DNA binding"/>
    <property type="evidence" value="ECO:0007669"/>
    <property type="project" value="InterPro"/>
</dbReference>
<accession>A0A7Y3XAX7</accession>
<dbReference type="PANTHER" id="PTHR33215:SF13">
    <property type="entry name" value="PROTEIN DISTAL ANTENNA"/>
    <property type="match status" value="1"/>
</dbReference>
<reference evidence="3 4" key="1">
    <citation type="submission" date="2020-05" db="EMBL/GenBank/DDBJ databases">
        <authorList>
            <person name="Ruan W."/>
            <person name="Jeon C.O."/>
            <person name="Chun B.H."/>
        </authorList>
    </citation>
    <scope>NUCLEOTIDE SEQUENCE [LARGE SCALE GENOMIC DNA]</scope>
    <source>
        <strain evidence="3 4">TBZ9</strain>
    </source>
</reference>